<protein>
    <submittedName>
        <fullName evidence="2">Uncharacterized protein</fullName>
    </submittedName>
</protein>
<keyword evidence="3" id="KW-1185">Reference proteome</keyword>
<dbReference type="Proteomes" id="UP001283361">
    <property type="component" value="Unassembled WGS sequence"/>
</dbReference>
<evidence type="ECO:0000313" key="3">
    <source>
        <dbReference type="Proteomes" id="UP001283361"/>
    </source>
</evidence>
<gene>
    <name evidence="2" type="ORF">RRG08_026621</name>
</gene>
<feature type="compositionally biased region" description="Basic and acidic residues" evidence="1">
    <location>
        <begin position="80"/>
        <end position="90"/>
    </location>
</feature>
<sequence>MYRSPGCARQPLVIPGRPTKPLSGSIALYYPADPNSASLLVCYWFWAKQEKLNKNPRRNDAEVSWMGGGYGSLTRSGARHRWDSRSEGRVEPLSVSVTPWV</sequence>
<evidence type="ECO:0000256" key="1">
    <source>
        <dbReference type="SAM" id="MobiDB-lite"/>
    </source>
</evidence>
<proteinExistence type="predicted"/>
<comment type="caution">
    <text evidence="2">The sequence shown here is derived from an EMBL/GenBank/DDBJ whole genome shotgun (WGS) entry which is preliminary data.</text>
</comment>
<reference evidence="2" key="1">
    <citation type="journal article" date="2023" name="G3 (Bethesda)">
        <title>A reference genome for the long-term kleptoplast-retaining sea slug Elysia crispata morphotype clarki.</title>
        <authorList>
            <person name="Eastman K.E."/>
            <person name="Pendleton A.L."/>
            <person name="Shaikh M.A."/>
            <person name="Suttiyut T."/>
            <person name="Ogas R."/>
            <person name="Tomko P."/>
            <person name="Gavelis G."/>
            <person name="Widhalm J.R."/>
            <person name="Wisecaver J.H."/>
        </authorList>
    </citation>
    <scope>NUCLEOTIDE SEQUENCE</scope>
    <source>
        <strain evidence="2">ECLA1</strain>
    </source>
</reference>
<feature type="region of interest" description="Disordered" evidence="1">
    <location>
        <begin position="73"/>
        <end position="101"/>
    </location>
</feature>
<accession>A0AAE1E6M9</accession>
<name>A0AAE1E6M9_9GAST</name>
<dbReference type="AlphaFoldDB" id="A0AAE1E6M9"/>
<dbReference type="EMBL" id="JAWDGP010000883">
    <property type="protein sequence ID" value="KAK3796364.1"/>
    <property type="molecule type" value="Genomic_DNA"/>
</dbReference>
<evidence type="ECO:0000313" key="2">
    <source>
        <dbReference type="EMBL" id="KAK3796364.1"/>
    </source>
</evidence>
<organism evidence="2 3">
    <name type="scientific">Elysia crispata</name>
    <name type="common">lettuce slug</name>
    <dbReference type="NCBI Taxonomy" id="231223"/>
    <lineage>
        <taxon>Eukaryota</taxon>
        <taxon>Metazoa</taxon>
        <taxon>Spiralia</taxon>
        <taxon>Lophotrochozoa</taxon>
        <taxon>Mollusca</taxon>
        <taxon>Gastropoda</taxon>
        <taxon>Heterobranchia</taxon>
        <taxon>Euthyneura</taxon>
        <taxon>Panpulmonata</taxon>
        <taxon>Sacoglossa</taxon>
        <taxon>Placobranchoidea</taxon>
        <taxon>Plakobranchidae</taxon>
        <taxon>Elysia</taxon>
    </lineage>
</organism>